<dbReference type="GO" id="GO:0005313">
    <property type="term" value="F:L-glutamate transmembrane transporter activity"/>
    <property type="evidence" value="ECO:0007669"/>
    <property type="project" value="TreeGrafter"/>
</dbReference>
<evidence type="ECO:0000256" key="4">
    <source>
        <dbReference type="ARBA" id="ARBA00022989"/>
    </source>
</evidence>
<dbReference type="GO" id="GO:0015501">
    <property type="term" value="F:glutamate:sodium symporter activity"/>
    <property type="evidence" value="ECO:0007669"/>
    <property type="project" value="TreeGrafter"/>
</dbReference>
<dbReference type="OrthoDB" id="5877963at2759"/>
<dbReference type="PANTHER" id="PTHR11958">
    <property type="entry name" value="SODIUM/DICARBOXYLATE SYMPORTER-RELATED"/>
    <property type="match status" value="1"/>
</dbReference>
<dbReference type="GO" id="GO:0005886">
    <property type="term" value="C:plasma membrane"/>
    <property type="evidence" value="ECO:0007669"/>
    <property type="project" value="TreeGrafter"/>
</dbReference>
<feature type="non-terminal residue" evidence="8">
    <location>
        <position position="1"/>
    </location>
</feature>
<feature type="transmembrane region" description="Helical" evidence="6">
    <location>
        <begin position="77"/>
        <end position="101"/>
    </location>
</feature>
<evidence type="ECO:0000256" key="1">
    <source>
        <dbReference type="ARBA" id="ARBA00004141"/>
    </source>
</evidence>
<evidence type="ECO:0000256" key="5">
    <source>
        <dbReference type="ARBA" id="ARBA00023136"/>
    </source>
</evidence>
<keyword evidence="3 6" id="KW-0812">Transmembrane</keyword>
<dbReference type="SUPFAM" id="SSF118215">
    <property type="entry name" value="Proton glutamate symport protein"/>
    <property type="match status" value="1"/>
</dbReference>
<dbReference type="InterPro" id="IPR050746">
    <property type="entry name" value="DAACS"/>
</dbReference>
<evidence type="ECO:0000256" key="2">
    <source>
        <dbReference type="ARBA" id="ARBA00022448"/>
    </source>
</evidence>
<feature type="transmembrane region" description="Helical" evidence="6">
    <location>
        <begin position="449"/>
        <end position="473"/>
    </location>
</feature>
<feature type="transmembrane region" description="Helical" evidence="6">
    <location>
        <begin position="279"/>
        <end position="304"/>
    </location>
</feature>
<dbReference type="InterPro" id="IPR001991">
    <property type="entry name" value="Na-dicarboxylate_symporter"/>
</dbReference>
<proteinExistence type="inferred from homology"/>
<feature type="compositionally biased region" description="Basic and acidic residues" evidence="7">
    <location>
        <begin position="54"/>
        <end position="64"/>
    </location>
</feature>
<organism evidence="8 9">
    <name type="scientific">Mesocestoides corti</name>
    <name type="common">Flatworm</name>
    <dbReference type="NCBI Taxonomy" id="53468"/>
    <lineage>
        <taxon>Eukaryota</taxon>
        <taxon>Metazoa</taxon>
        <taxon>Spiralia</taxon>
        <taxon>Lophotrochozoa</taxon>
        <taxon>Platyhelminthes</taxon>
        <taxon>Cestoda</taxon>
        <taxon>Eucestoda</taxon>
        <taxon>Cyclophyllidea</taxon>
        <taxon>Mesocestoididae</taxon>
        <taxon>Mesocestoides</taxon>
    </lineage>
</organism>
<dbReference type="AlphaFoldDB" id="A0A158QV49"/>
<dbReference type="InterPro" id="IPR036458">
    <property type="entry name" value="Na:dicarbo_symporter_sf"/>
</dbReference>
<dbReference type="Gene3D" id="1.10.3860.10">
    <property type="entry name" value="Sodium:dicarboxylate symporter"/>
    <property type="match status" value="1"/>
</dbReference>
<feature type="transmembrane region" description="Helical" evidence="6">
    <location>
        <begin position="354"/>
        <end position="373"/>
    </location>
</feature>
<feature type="compositionally biased region" description="Low complexity" evidence="7">
    <location>
        <begin position="31"/>
        <end position="49"/>
    </location>
</feature>
<dbReference type="GO" id="GO:0015175">
    <property type="term" value="F:neutral L-amino acid transmembrane transporter activity"/>
    <property type="evidence" value="ECO:0007669"/>
    <property type="project" value="TreeGrafter"/>
</dbReference>
<name>A0A158QV49_MESCO</name>
<evidence type="ECO:0000313" key="8">
    <source>
        <dbReference type="EMBL" id="VDD81259.1"/>
    </source>
</evidence>
<dbReference type="Proteomes" id="UP000267029">
    <property type="component" value="Unassembled WGS sequence"/>
</dbReference>
<keyword evidence="5 6" id="KW-0472">Membrane</keyword>
<keyword evidence="2 6" id="KW-0813">Transport</keyword>
<dbReference type="PANTHER" id="PTHR11958:SF63">
    <property type="entry name" value="AMINO ACID TRANSPORTER"/>
    <property type="match status" value="1"/>
</dbReference>
<keyword evidence="4 6" id="KW-1133">Transmembrane helix</keyword>
<accession>A0A158QV49</accession>
<reference evidence="8 9" key="1">
    <citation type="submission" date="2018-10" db="EMBL/GenBank/DDBJ databases">
        <authorList>
            <consortium name="Pathogen Informatics"/>
        </authorList>
    </citation>
    <scope>NUCLEOTIDE SEQUENCE [LARGE SCALE GENOMIC DNA]</scope>
</reference>
<keyword evidence="9" id="KW-1185">Reference proteome</keyword>
<dbReference type="EMBL" id="UXSR01005344">
    <property type="protein sequence ID" value="VDD81259.1"/>
    <property type="molecule type" value="Genomic_DNA"/>
</dbReference>
<evidence type="ECO:0000256" key="6">
    <source>
        <dbReference type="RuleBase" id="RU361216"/>
    </source>
</evidence>
<evidence type="ECO:0000313" key="9">
    <source>
        <dbReference type="Proteomes" id="UP000267029"/>
    </source>
</evidence>
<evidence type="ECO:0000256" key="3">
    <source>
        <dbReference type="ARBA" id="ARBA00022692"/>
    </source>
</evidence>
<feature type="transmembrane region" description="Helical" evidence="6">
    <location>
        <begin position="121"/>
        <end position="139"/>
    </location>
</feature>
<gene>
    <name evidence="8" type="ORF">MCOS_LOCUS7262</name>
</gene>
<evidence type="ECO:0000256" key="7">
    <source>
        <dbReference type="SAM" id="MobiDB-lite"/>
    </source>
</evidence>
<protein>
    <recommendedName>
        <fullName evidence="6">Amino acid transporter</fullName>
    </recommendedName>
</protein>
<dbReference type="Pfam" id="PF00375">
    <property type="entry name" value="SDF"/>
    <property type="match status" value="2"/>
</dbReference>
<comment type="subcellular location">
    <subcellularLocation>
        <location evidence="1 6">Membrane</location>
        <topology evidence="1 6">Multi-pass membrane protein</topology>
    </subcellularLocation>
</comment>
<dbReference type="PRINTS" id="PR00173">
    <property type="entry name" value="EDTRNSPORT"/>
</dbReference>
<feature type="region of interest" description="Disordered" evidence="7">
    <location>
        <begin position="30"/>
        <end position="64"/>
    </location>
</feature>
<feature type="transmembrane region" description="Helical" evidence="6">
    <location>
        <begin position="249"/>
        <end position="267"/>
    </location>
</feature>
<keyword evidence="6" id="KW-0769">Symport</keyword>
<dbReference type="STRING" id="53468.A0A158QV49"/>
<feature type="transmembrane region" description="Helical" evidence="6">
    <location>
        <begin position="424"/>
        <end position="443"/>
    </location>
</feature>
<comment type="similarity">
    <text evidence="6">Belongs to the dicarboxylate/amino acid:cation symporter (DAACS) (TC 2.A.23) family.</text>
</comment>
<sequence length="478" mass="51540">TSTPASGSQRVNQSCIERAGCHHRAAHYPRASPMSVGSSDSASASPMRSTNSVEVKDETMQETEKVRRRDKNACLKFLIDNWFMLSTVAGVCLGFGLAFTIRATQPGPTAITWIAMPADVYLRLLQLTILPLIASNLVIGSRVFTGNTNNTAASLAAQGLTASDVFRDVIYNLFPDNIVGVTMFHFQTEFDATTNKTISVSNKDGTNMVGVLFCSIVFGAAAKATGNVSKPFVDFFTALSVIVTKIMSVFLLMTPVAVCFMVTSSVVGRENIESDFIQLGLFVVTVITALAIHFFAIVFVYFVASRRNPLRLLKYSSDAFVLAFATTSPYELKVKRCFLWLVTAIGSNTFPNKLLNCHLLSMFICYFASALALPETYLGLDKFGVSQRVTRLLGPLAATLKGDGPAAFITSSVVFVAQQAKIDLNVGQIISVVFLTFTSSLAVPNIPSASIVLVVTILSSIGVPSEGAGLLFAMEWLL</sequence>